<feature type="compositionally biased region" description="Polar residues" evidence="2">
    <location>
        <begin position="54"/>
        <end position="67"/>
    </location>
</feature>
<keyword evidence="1" id="KW-0862">Zinc</keyword>
<proteinExistence type="predicted"/>
<feature type="compositionally biased region" description="Polar residues" evidence="2">
    <location>
        <begin position="27"/>
        <end position="39"/>
    </location>
</feature>
<dbReference type="InterPro" id="IPR038382">
    <property type="entry name" value="Ste5_C_sf"/>
</dbReference>
<feature type="region of interest" description="Disordered" evidence="2">
    <location>
        <begin position="746"/>
        <end position="770"/>
    </location>
</feature>
<feature type="domain" description="RING-type" evidence="3">
    <location>
        <begin position="169"/>
        <end position="219"/>
    </location>
</feature>
<accession>A0A1G4J7W7</accession>
<dbReference type="CDD" id="cd16448">
    <property type="entry name" value="RING-H2"/>
    <property type="match status" value="1"/>
</dbReference>
<keyword evidence="5" id="KW-1185">Reference proteome</keyword>
<dbReference type="OrthoDB" id="299997at2759"/>
<sequence>MLATEFSQEELVFQLANIGGFTAPVKTATSSDTATPGSSRSRKWGGKFQKISRSKNQQLSPSYSTGQKIPDAGPPSVDRSWVSTAHSTPRSLSLSLLEVPFRSTSIPGMETRLNKPVLPRSTSSYDNQQIATSVISPPQCSAKNTPPRVKPFDHPIYTTNKKSYVYEPCSLCLEFISCRASGEKVVSLDCGHLVHEECLMAYFEIPTARDIDNMFPICQKCDNGVRCVPSELELRDKCISQALIKGSPKTRKFRDVGFKAEVHIQEQFGEPLNSSPSGLRKYQFGATRSTSDSKKNVKELSLRLSAFSSKNSIATTARGSIMSGISSIVSSVSNQSPGQVLEDSQNSMCEISRSLPLTVLRSYYSQLLLDNFPQSLRGWELDSKFGPLRIVDRLMFSEDGKTYQDACCYLFTDALLIALVSPTFDPKLPTGMRFDRFLVHHPLSHTSVDSLNSSVLKCTILSAMKNSKIMQGSTFYLTEALDSDKSQVVEKWISALLNKEMVFKSSNFSSTLRTPPVVTHSLSSRLTVIRADTKTVNVDFTEDIEDADIIVRNSVAARDDKSRRTTITSILSLKRDRPKSLAVVLQIDPGRMRDSEFTALINSLRALVTKMKDTKLCLVDPDGGIISQGLAQEQIIKLQNLKRNPLASSRPSFTSQHFKDECCSDMNEKTGIVVFSNTSVELGKSCLFMNYSPFASPNRKMPNELKVHVGYLNVDYTEQVSELIEVSSFHDILETVCYSFNLTFGEDDDDDDDDDDEDEDDSADEWGRYNVSLEETKVADNISVISGQSSKREKSNSGLVDFDAYQDVEQVSPSSPLPHSNGTLCESERSYSSASKRITEDCATPRSAIHSVYLPTQARIGNERLLDDSLDTFKIRRSVIRSLHLESPFNVNEFTSSSPHANLAQNPAIPGWSRFVEGINKALDEAIDYKSSTDNDVRTSKVQSSNYEYL</sequence>
<dbReference type="SUPFAM" id="SSF57850">
    <property type="entry name" value="RING/U-box"/>
    <property type="match status" value="1"/>
</dbReference>
<organism evidence="4 5">
    <name type="scientific">Lachancea nothofagi CBS 11611</name>
    <dbReference type="NCBI Taxonomy" id="1266666"/>
    <lineage>
        <taxon>Eukaryota</taxon>
        <taxon>Fungi</taxon>
        <taxon>Dikarya</taxon>
        <taxon>Ascomycota</taxon>
        <taxon>Saccharomycotina</taxon>
        <taxon>Saccharomycetes</taxon>
        <taxon>Saccharomycetales</taxon>
        <taxon>Saccharomycetaceae</taxon>
        <taxon>Lachancea</taxon>
    </lineage>
</organism>
<feature type="compositionally biased region" description="Acidic residues" evidence="2">
    <location>
        <begin position="746"/>
        <end position="764"/>
    </location>
</feature>
<dbReference type="AlphaFoldDB" id="A0A1G4J7W7"/>
<dbReference type="EMBL" id="LT598446">
    <property type="protein sequence ID" value="SCU85915.1"/>
    <property type="molecule type" value="Genomic_DNA"/>
</dbReference>
<protein>
    <submittedName>
        <fullName evidence="4">LANO_0C05974g1_1</fullName>
    </submittedName>
</protein>
<dbReference type="SMART" id="SM00184">
    <property type="entry name" value="RING"/>
    <property type="match status" value="1"/>
</dbReference>
<reference evidence="5" key="1">
    <citation type="submission" date="2016-03" db="EMBL/GenBank/DDBJ databases">
        <authorList>
            <person name="Devillers Hugo."/>
        </authorList>
    </citation>
    <scope>NUCLEOTIDE SEQUENCE [LARGE SCALE GENOMIC DNA]</scope>
</reference>
<evidence type="ECO:0000256" key="2">
    <source>
        <dbReference type="SAM" id="MobiDB-lite"/>
    </source>
</evidence>
<dbReference type="Pfam" id="PF12194">
    <property type="entry name" value="Ste5_C"/>
    <property type="match status" value="1"/>
</dbReference>
<keyword evidence="1" id="KW-0479">Metal-binding</keyword>
<dbReference type="InterPro" id="IPR021106">
    <property type="entry name" value="Ste5_Fus3-bd_dom"/>
</dbReference>
<gene>
    <name evidence="4" type="ORF">LANO_0C05974G</name>
</gene>
<evidence type="ECO:0000259" key="3">
    <source>
        <dbReference type="PROSITE" id="PS50089"/>
    </source>
</evidence>
<name>A0A1G4J7W7_9SACH</name>
<feature type="compositionally biased region" description="Basic residues" evidence="2">
    <location>
        <begin position="40"/>
        <end position="53"/>
    </location>
</feature>
<evidence type="ECO:0000313" key="5">
    <source>
        <dbReference type="Proteomes" id="UP000189911"/>
    </source>
</evidence>
<dbReference type="Gene3D" id="3.40.50.11070">
    <property type="entry name" value="Protein Ste5, Fus3-binding domain"/>
    <property type="match status" value="1"/>
</dbReference>
<keyword evidence="1" id="KW-0863">Zinc-finger</keyword>
<dbReference type="InterPro" id="IPR001841">
    <property type="entry name" value="Znf_RING"/>
</dbReference>
<feature type="region of interest" description="Disordered" evidence="2">
    <location>
        <begin position="24"/>
        <end position="84"/>
    </location>
</feature>
<evidence type="ECO:0000313" key="4">
    <source>
        <dbReference type="EMBL" id="SCU85915.1"/>
    </source>
</evidence>
<dbReference type="Proteomes" id="UP000189911">
    <property type="component" value="Chromosome C"/>
</dbReference>
<dbReference type="GO" id="GO:0008270">
    <property type="term" value="F:zinc ion binding"/>
    <property type="evidence" value="ECO:0007669"/>
    <property type="project" value="UniProtKB-KW"/>
</dbReference>
<dbReference type="PROSITE" id="PS50089">
    <property type="entry name" value="ZF_RING_2"/>
    <property type="match status" value="1"/>
</dbReference>
<evidence type="ECO:0000256" key="1">
    <source>
        <dbReference type="PROSITE-ProRule" id="PRU00175"/>
    </source>
</evidence>